<protein>
    <submittedName>
        <fullName evidence="1">Uncharacterized protein</fullName>
    </submittedName>
</protein>
<sequence>MEADITVEKHQPFTTSVGRAQVMTFDYTPTVCLDTRMIPTLLSILQPTVLLEGFNSSQAATETAIFHYTFLECSLINGTQIYLPLLYRIVLPQVDVPTPNEVQHGMSFLPHNNV</sequence>
<dbReference type="EMBL" id="JAEAOA010002240">
    <property type="protein sequence ID" value="KAK3585850.1"/>
    <property type="molecule type" value="Genomic_DNA"/>
</dbReference>
<name>A0AAE0S6L2_9BIVA</name>
<reference evidence="1" key="2">
    <citation type="journal article" date="2021" name="Genome Biol. Evol.">
        <title>Developing a high-quality reference genome for a parasitic bivalve with doubly uniparental inheritance (Bivalvia: Unionida).</title>
        <authorList>
            <person name="Smith C.H."/>
        </authorList>
    </citation>
    <scope>NUCLEOTIDE SEQUENCE</scope>
    <source>
        <strain evidence="1">CHS0354</strain>
        <tissue evidence="1">Mantle</tissue>
    </source>
</reference>
<gene>
    <name evidence="1" type="ORF">CHS0354_038378</name>
</gene>
<evidence type="ECO:0000313" key="2">
    <source>
        <dbReference type="Proteomes" id="UP001195483"/>
    </source>
</evidence>
<reference evidence="1" key="3">
    <citation type="submission" date="2023-05" db="EMBL/GenBank/DDBJ databases">
        <authorList>
            <person name="Smith C.H."/>
        </authorList>
    </citation>
    <scope>NUCLEOTIDE SEQUENCE</scope>
    <source>
        <strain evidence="1">CHS0354</strain>
        <tissue evidence="1">Mantle</tissue>
    </source>
</reference>
<dbReference type="Proteomes" id="UP001195483">
    <property type="component" value="Unassembled WGS sequence"/>
</dbReference>
<organism evidence="1 2">
    <name type="scientific">Potamilus streckersoni</name>
    <dbReference type="NCBI Taxonomy" id="2493646"/>
    <lineage>
        <taxon>Eukaryota</taxon>
        <taxon>Metazoa</taxon>
        <taxon>Spiralia</taxon>
        <taxon>Lophotrochozoa</taxon>
        <taxon>Mollusca</taxon>
        <taxon>Bivalvia</taxon>
        <taxon>Autobranchia</taxon>
        <taxon>Heteroconchia</taxon>
        <taxon>Palaeoheterodonta</taxon>
        <taxon>Unionida</taxon>
        <taxon>Unionoidea</taxon>
        <taxon>Unionidae</taxon>
        <taxon>Ambleminae</taxon>
        <taxon>Lampsilini</taxon>
        <taxon>Potamilus</taxon>
    </lineage>
</organism>
<dbReference type="AlphaFoldDB" id="A0AAE0S6L2"/>
<proteinExistence type="predicted"/>
<reference evidence="1" key="1">
    <citation type="journal article" date="2021" name="Genome Biol. Evol.">
        <title>A High-Quality Reference Genome for a Parasitic Bivalve with Doubly Uniparental Inheritance (Bivalvia: Unionida).</title>
        <authorList>
            <person name="Smith C.H."/>
        </authorList>
    </citation>
    <scope>NUCLEOTIDE SEQUENCE</scope>
    <source>
        <strain evidence="1">CHS0354</strain>
    </source>
</reference>
<feature type="non-terminal residue" evidence="1">
    <location>
        <position position="114"/>
    </location>
</feature>
<keyword evidence="2" id="KW-1185">Reference proteome</keyword>
<accession>A0AAE0S6L2</accession>
<evidence type="ECO:0000313" key="1">
    <source>
        <dbReference type="EMBL" id="KAK3585850.1"/>
    </source>
</evidence>
<comment type="caution">
    <text evidence="1">The sequence shown here is derived from an EMBL/GenBank/DDBJ whole genome shotgun (WGS) entry which is preliminary data.</text>
</comment>